<dbReference type="AlphaFoldDB" id="K4AHU0"/>
<dbReference type="Proteomes" id="UP000004995">
    <property type="component" value="Unassembled WGS sequence"/>
</dbReference>
<evidence type="ECO:0000313" key="2">
    <source>
        <dbReference type="Proteomes" id="UP000004995"/>
    </source>
</evidence>
<proteinExistence type="predicted"/>
<organism evidence="1 2">
    <name type="scientific">Setaria italica</name>
    <name type="common">Foxtail millet</name>
    <name type="synonym">Panicum italicum</name>
    <dbReference type="NCBI Taxonomy" id="4555"/>
    <lineage>
        <taxon>Eukaryota</taxon>
        <taxon>Viridiplantae</taxon>
        <taxon>Streptophyta</taxon>
        <taxon>Embryophyta</taxon>
        <taxon>Tracheophyta</taxon>
        <taxon>Spermatophyta</taxon>
        <taxon>Magnoliopsida</taxon>
        <taxon>Liliopsida</taxon>
        <taxon>Poales</taxon>
        <taxon>Poaceae</taxon>
        <taxon>PACMAD clade</taxon>
        <taxon>Panicoideae</taxon>
        <taxon>Panicodae</taxon>
        <taxon>Paniceae</taxon>
        <taxon>Cenchrinae</taxon>
        <taxon>Setaria</taxon>
    </lineage>
</organism>
<dbReference type="EMBL" id="AGNK02005474">
    <property type="status" value="NOT_ANNOTATED_CDS"/>
    <property type="molecule type" value="Genomic_DNA"/>
</dbReference>
<reference evidence="2" key="1">
    <citation type="journal article" date="2012" name="Nat. Biotechnol.">
        <title>Reference genome sequence of the model plant Setaria.</title>
        <authorList>
            <person name="Bennetzen J.L."/>
            <person name="Schmutz J."/>
            <person name="Wang H."/>
            <person name="Percifield R."/>
            <person name="Hawkins J."/>
            <person name="Pontaroli A.C."/>
            <person name="Estep M."/>
            <person name="Feng L."/>
            <person name="Vaughn J.N."/>
            <person name="Grimwood J."/>
            <person name="Jenkins J."/>
            <person name="Barry K."/>
            <person name="Lindquist E."/>
            <person name="Hellsten U."/>
            <person name="Deshpande S."/>
            <person name="Wang X."/>
            <person name="Wu X."/>
            <person name="Mitros T."/>
            <person name="Triplett J."/>
            <person name="Yang X."/>
            <person name="Ye C.Y."/>
            <person name="Mauro-Herrera M."/>
            <person name="Wang L."/>
            <person name="Li P."/>
            <person name="Sharma M."/>
            <person name="Sharma R."/>
            <person name="Ronald P.C."/>
            <person name="Panaud O."/>
            <person name="Kellogg E.A."/>
            <person name="Brutnell T.P."/>
            <person name="Doust A.N."/>
            <person name="Tuskan G.A."/>
            <person name="Rokhsar D."/>
            <person name="Devos K.M."/>
        </authorList>
    </citation>
    <scope>NUCLEOTIDE SEQUENCE [LARGE SCALE GENOMIC DNA]</scope>
    <source>
        <strain evidence="2">cv. Yugu1</strain>
    </source>
</reference>
<dbReference type="EnsemblPlants" id="KQK88016">
    <property type="protein sequence ID" value="KQK88016"/>
    <property type="gene ID" value="SETIT_038447mg"/>
</dbReference>
<dbReference type="InParanoid" id="K4AHU0"/>
<protein>
    <submittedName>
        <fullName evidence="1">Uncharacterized protein</fullName>
    </submittedName>
</protein>
<accession>K4AHU0</accession>
<evidence type="ECO:0000313" key="1">
    <source>
        <dbReference type="EnsemblPlants" id="KQK88016"/>
    </source>
</evidence>
<reference evidence="1" key="2">
    <citation type="submission" date="2018-08" db="UniProtKB">
        <authorList>
            <consortium name="EnsemblPlants"/>
        </authorList>
    </citation>
    <scope>IDENTIFICATION</scope>
    <source>
        <strain evidence="1">Yugu1</strain>
    </source>
</reference>
<dbReference type="Gramene" id="KQK88016">
    <property type="protein sequence ID" value="KQK88016"/>
    <property type="gene ID" value="SETIT_038447mg"/>
</dbReference>
<keyword evidence="2" id="KW-1185">Reference proteome</keyword>
<sequence>MIQVRLLEHLAIFLKIRFTSKEIYSMLHILQHVSTHIIICFCDLLEVTTYTAECAKKIIF</sequence>
<dbReference type="HOGENOM" id="CLU_2946101_0_0_1"/>
<name>K4AHU0_SETIT</name>